<dbReference type="KEGG" id="pdf:CD630DERM_20541"/>
<reference evidence="1" key="1">
    <citation type="submission" date="2014-07" db="EMBL/GenBank/DDBJ databases">
        <authorList>
            <person name="Monot Marc"/>
        </authorList>
    </citation>
    <scope>NUCLEOTIDE SEQUENCE</scope>
    <source>
        <strain evidence="2">7032989</strain>
    </source>
</reference>
<evidence type="ECO:0000313" key="2">
    <source>
        <dbReference type="EMBL" id="CDT16898.1"/>
    </source>
</evidence>
<organism evidence="1">
    <name type="scientific">Clostridioides difficile</name>
    <name type="common">Peptoclostridium difficile</name>
    <dbReference type="NCBI Taxonomy" id="1496"/>
    <lineage>
        <taxon>Bacteria</taxon>
        <taxon>Bacillati</taxon>
        <taxon>Bacillota</taxon>
        <taxon>Clostridia</taxon>
        <taxon>Peptostreptococcales</taxon>
        <taxon>Peptostreptococcaceae</taxon>
        <taxon>Clostridioides</taxon>
    </lineage>
</organism>
<protein>
    <submittedName>
        <fullName evidence="1">Uncharacterized protein</fullName>
    </submittedName>
</protein>
<proteinExistence type="predicted"/>
<dbReference type="EMBL" id="LK932517">
    <property type="protein sequence ID" value="CDS88111.1"/>
    <property type="molecule type" value="Genomic_DNA"/>
</dbReference>
<dbReference type="EMBL" id="LK932994">
    <property type="protein sequence ID" value="CDT16898.1"/>
    <property type="molecule type" value="Genomic_DNA"/>
</dbReference>
<dbReference type="AlphaFoldDB" id="A0A069AI29"/>
<evidence type="ECO:0000313" key="1">
    <source>
        <dbReference type="EMBL" id="CDS88111.1"/>
    </source>
</evidence>
<name>A0A069AI29_CLODI</name>
<sequence length="79" mass="9640">MMKGYIAEEILLTDKFSGLMQNMHKAVTFKVVSYKVTWSMKFTRPKYTFGRFYLSKFSLRGRKHEYNCSKIWWKFSSRY</sequence>
<gene>
    <name evidence="2" type="ORF">BN1095_330363</name>
    <name evidence="1" type="ORF">BN1096_630201</name>
</gene>
<accession>A0A069AI29</accession>